<dbReference type="GO" id="GO:0032259">
    <property type="term" value="P:methylation"/>
    <property type="evidence" value="ECO:0007669"/>
    <property type="project" value="UniProtKB-KW"/>
</dbReference>
<dbReference type="PIRSF" id="PIRSF017393">
    <property type="entry name" value="MTase_SAV2177"/>
    <property type="match status" value="1"/>
</dbReference>
<dbReference type="EMBL" id="BAAAZG010000038">
    <property type="protein sequence ID" value="GAA4085039.1"/>
    <property type="molecule type" value="Genomic_DNA"/>
</dbReference>
<dbReference type="GO" id="GO:0008168">
    <property type="term" value="F:methyltransferase activity"/>
    <property type="evidence" value="ECO:0007669"/>
    <property type="project" value="UniProtKB-KW"/>
</dbReference>
<dbReference type="SUPFAM" id="SSF53335">
    <property type="entry name" value="S-adenosyl-L-methionine-dependent methyltransferases"/>
    <property type="match status" value="1"/>
</dbReference>
<sequence>MSPDQLPPVEIDTENPSPARVYDYVLGGKDNYAADRKAAGRVLEMEPHARDSAVENRRFLARVVKHLAGQGIKQFLDLGSGLPTMDNVHQVARRHVPDARVAYVDFDPMVLAHARALVKPDEGVTYIHSDIRDVDTVLKGARGLLDLSRPVALLAIAVLHFVPDEDDPAGLVATYARELASGSRVAISCASTEDVSPELVNRIRSVYDNAPSPLYLRPRDRIRGLFGDLELLEPGLVHVTDWPVPSGAARLPLTMLGGVAMIP</sequence>
<evidence type="ECO:0000313" key="2">
    <source>
        <dbReference type="Proteomes" id="UP001500683"/>
    </source>
</evidence>
<proteinExistence type="predicted"/>
<keyword evidence="1" id="KW-0808">Transferase</keyword>
<dbReference type="Gene3D" id="3.40.50.150">
    <property type="entry name" value="Vaccinia Virus protein VP39"/>
    <property type="match status" value="1"/>
</dbReference>
<dbReference type="Proteomes" id="UP001500683">
    <property type="component" value="Unassembled WGS sequence"/>
</dbReference>
<protein>
    <submittedName>
        <fullName evidence="1">SAM-dependent methyltransferase</fullName>
    </submittedName>
</protein>
<keyword evidence="1" id="KW-0489">Methyltransferase</keyword>
<organism evidence="1 2">
    <name type="scientific">Actinomadura miaoliensis</name>
    <dbReference type="NCBI Taxonomy" id="430685"/>
    <lineage>
        <taxon>Bacteria</taxon>
        <taxon>Bacillati</taxon>
        <taxon>Actinomycetota</taxon>
        <taxon>Actinomycetes</taxon>
        <taxon>Streptosporangiales</taxon>
        <taxon>Thermomonosporaceae</taxon>
        <taxon>Actinomadura</taxon>
    </lineage>
</organism>
<dbReference type="CDD" id="cd02440">
    <property type="entry name" value="AdoMet_MTases"/>
    <property type="match status" value="1"/>
</dbReference>
<evidence type="ECO:0000313" key="1">
    <source>
        <dbReference type="EMBL" id="GAA4085039.1"/>
    </source>
</evidence>
<reference evidence="2" key="1">
    <citation type="journal article" date="2019" name="Int. J. Syst. Evol. Microbiol.">
        <title>The Global Catalogue of Microorganisms (GCM) 10K type strain sequencing project: providing services to taxonomists for standard genome sequencing and annotation.</title>
        <authorList>
            <consortium name="The Broad Institute Genomics Platform"/>
            <consortium name="The Broad Institute Genome Sequencing Center for Infectious Disease"/>
            <person name="Wu L."/>
            <person name="Ma J."/>
        </authorList>
    </citation>
    <scope>NUCLEOTIDE SEQUENCE [LARGE SCALE GENOMIC DNA]</scope>
    <source>
        <strain evidence="2">JCM 16702</strain>
    </source>
</reference>
<dbReference type="Pfam" id="PF04672">
    <property type="entry name" value="Methyltransf_19"/>
    <property type="match status" value="1"/>
</dbReference>
<gene>
    <name evidence="1" type="ORF">GCM10022214_51270</name>
</gene>
<accession>A0ABP7WB68</accession>
<keyword evidence="2" id="KW-1185">Reference proteome</keyword>
<name>A0ABP7WB68_9ACTN</name>
<dbReference type="InterPro" id="IPR006764">
    <property type="entry name" value="SAM_dep_MeTrfase_SAV2177_type"/>
</dbReference>
<dbReference type="InterPro" id="IPR029063">
    <property type="entry name" value="SAM-dependent_MTases_sf"/>
</dbReference>
<comment type="caution">
    <text evidence="1">The sequence shown here is derived from an EMBL/GenBank/DDBJ whole genome shotgun (WGS) entry which is preliminary data.</text>
</comment>